<organism evidence="1 2">
    <name type="scientific">Sphaerodactylus townsendi</name>
    <dbReference type="NCBI Taxonomy" id="933632"/>
    <lineage>
        <taxon>Eukaryota</taxon>
        <taxon>Metazoa</taxon>
        <taxon>Chordata</taxon>
        <taxon>Craniata</taxon>
        <taxon>Vertebrata</taxon>
        <taxon>Euteleostomi</taxon>
        <taxon>Lepidosauria</taxon>
        <taxon>Squamata</taxon>
        <taxon>Bifurcata</taxon>
        <taxon>Gekkota</taxon>
        <taxon>Sphaerodactylidae</taxon>
        <taxon>Sphaerodactylus</taxon>
    </lineage>
</organism>
<name>A0ACB8EP22_9SAUR</name>
<proteinExistence type="predicted"/>
<comment type="caution">
    <text evidence="1">The sequence shown here is derived from an EMBL/GenBank/DDBJ whole genome shotgun (WGS) entry which is preliminary data.</text>
</comment>
<sequence length="91" mass="9908">MRASCPLWLLGCLLLELLGPLSLARVEAQSVLTDDEIEEFLQGFLRKVDSEKEEDAEEQGAEKVAPGEELPENPGRLNPSGKDSSLAEEGL</sequence>
<dbReference type="EMBL" id="CM037616">
    <property type="protein sequence ID" value="KAH7994067.1"/>
    <property type="molecule type" value="Genomic_DNA"/>
</dbReference>
<reference evidence="1" key="1">
    <citation type="submission" date="2021-08" db="EMBL/GenBank/DDBJ databases">
        <title>The first chromosome-level gecko genome reveals the dynamic sex chromosomes of Neotropical dwarf geckos (Sphaerodactylidae: Sphaerodactylus).</title>
        <authorList>
            <person name="Pinto B.J."/>
            <person name="Keating S.E."/>
            <person name="Gamble T."/>
        </authorList>
    </citation>
    <scope>NUCLEOTIDE SEQUENCE</scope>
    <source>
        <strain evidence="1">TG3544</strain>
    </source>
</reference>
<gene>
    <name evidence="1" type="ORF">K3G42_033106</name>
</gene>
<keyword evidence="2" id="KW-1185">Reference proteome</keyword>
<dbReference type="Proteomes" id="UP000827872">
    <property type="component" value="Linkage Group LG03"/>
</dbReference>
<evidence type="ECO:0000313" key="1">
    <source>
        <dbReference type="EMBL" id="KAH7994067.1"/>
    </source>
</evidence>
<evidence type="ECO:0000313" key="2">
    <source>
        <dbReference type="Proteomes" id="UP000827872"/>
    </source>
</evidence>
<accession>A0ACB8EP22</accession>
<protein>
    <submittedName>
        <fullName evidence="1">Uncharacterized protein</fullName>
    </submittedName>
</protein>